<evidence type="ECO:0000256" key="4">
    <source>
        <dbReference type="ARBA" id="ARBA00022723"/>
    </source>
</evidence>
<evidence type="ECO:0000256" key="6">
    <source>
        <dbReference type="ARBA" id="ARBA00022801"/>
    </source>
</evidence>
<organism evidence="11 12">
    <name type="scientific">Tistrella mobilis (strain KA081020-065)</name>
    <dbReference type="NCBI Taxonomy" id="1110502"/>
    <lineage>
        <taxon>Bacteria</taxon>
        <taxon>Pseudomonadati</taxon>
        <taxon>Pseudomonadota</taxon>
        <taxon>Alphaproteobacteria</taxon>
        <taxon>Geminicoccales</taxon>
        <taxon>Geminicoccaceae</taxon>
        <taxon>Tistrella</taxon>
    </lineage>
</organism>
<comment type="similarity">
    <text evidence="1">Belongs to the uracil-DNA glycosylase (UDG) superfamily. Type 4 (UDGa) family.</text>
</comment>
<feature type="domain" description="Uracil-DNA glycosylase-like" evidence="10">
    <location>
        <begin position="64"/>
        <end position="231"/>
    </location>
</feature>
<dbReference type="SUPFAM" id="SSF52141">
    <property type="entry name" value="Uracil-DNA glycosylase-like"/>
    <property type="match status" value="1"/>
</dbReference>
<keyword evidence="7" id="KW-0408">Iron</keyword>
<keyword evidence="9" id="KW-0234">DNA repair</keyword>
<keyword evidence="8" id="KW-0411">Iron-sulfur</keyword>
<keyword evidence="5" id="KW-0227">DNA damage</keyword>
<reference evidence="11 12" key="1">
    <citation type="journal article" date="2012" name="J. Am. Chem. Soc.">
        <title>Bacterial biosynthesis and maturation of the didemnin anti-cancer agents.</title>
        <authorList>
            <person name="Xu Y."/>
            <person name="Kersten R.D."/>
            <person name="Nam S.J."/>
            <person name="Lu L."/>
            <person name="Al-Suwailem A.M."/>
            <person name="Zheng H."/>
            <person name="Fenical W."/>
            <person name="Dorrestein P.C."/>
            <person name="Moore B.S."/>
            <person name="Qian P.Y."/>
        </authorList>
    </citation>
    <scope>NUCLEOTIDE SEQUENCE [LARGE SCALE GENOMIC DNA]</scope>
    <source>
        <strain evidence="11 12">KA081020-065</strain>
    </source>
</reference>
<dbReference type="PANTHER" id="PTHR33693:SF9">
    <property type="entry name" value="TYPE-4 URACIL-DNA GLYCOSYLASE"/>
    <property type="match status" value="1"/>
</dbReference>
<name>I3TTB7_TISMK</name>
<dbReference type="InterPro" id="IPR036895">
    <property type="entry name" value="Uracil-DNA_glycosylase-like_sf"/>
</dbReference>
<dbReference type="GO" id="GO:0051539">
    <property type="term" value="F:4 iron, 4 sulfur cluster binding"/>
    <property type="evidence" value="ECO:0007669"/>
    <property type="project" value="UniProtKB-KW"/>
</dbReference>
<evidence type="ECO:0000256" key="2">
    <source>
        <dbReference type="ARBA" id="ARBA00019403"/>
    </source>
</evidence>
<keyword evidence="12" id="KW-1185">Reference proteome</keyword>
<evidence type="ECO:0000256" key="3">
    <source>
        <dbReference type="ARBA" id="ARBA00022485"/>
    </source>
</evidence>
<proteinExistence type="inferred from homology"/>
<keyword evidence="4" id="KW-0479">Metal-binding</keyword>
<evidence type="ECO:0000313" key="11">
    <source>
        <dbReference type="EMBL" id="AFK56005.1"/>
    </source>
</evidence>
<dbReference type="RefSeq" id="WP_014747682.1">
    <property type="nucleotide sequence ID" value="NC_017957.2"/>
</dbReference>
<evidence type="ECO:0000256" key="9">
    <source>
        <dbReference type="ARBA" id="ARBA00023204"/>
    </source>
</evidence>
<dbReference type="SMART" id="SM00986">
    <property type="entry name" value="UDG"/>
    <property type="match status" value="1"/>
</dbReference>
<dbReference type="Proteomes" id="UP000005258">
    <property type="component" value="Plasmid pTM1"/>
</dbReference>
<keyword evidence="3" id="KW-0004">4Fe-4S</keyword>
<evidence type="ECO:0000256" key="8">
    <source>
        <dbReference type="ARBA" id="ARBA00023014"/>
    </source>
</evidence>
<dbReference type="NCBIfam" id="TIGR03914">
    <property type="entry name" value="UDG_fam_dom"/>
    <property type="match status" value="1"/>
</dbReference>
<dbReference type="GO" id="GO:0006281">
    <property type="term" value="P:DNA repair"/>
    <property type="evidence" value="ECO:0007669"/>
    <property type="project" value="UniProtKB-KW"/>
</dbReference>
<dbReference type="GO" id="GO:0097506">
    <property type="term" value="F:deaminated base DNA N-glycosylase activity"/>
    <property type="evidence" value="ECO:0007669"/>
    <property type="project" value="UniProtKB-ARBA"/>
</dbReference>
<dbReference type="CDD" id="cd10030">
    <property type="entry name" value="UDG-F4_TTUDGA_SPO1dp_like"/>
    <property type="match status" value="1"/>
</dbReference>
<geneLocation type="plasmid" evidence="11 12">
    <name>pTM1</name>
</geneLocation>
<dbReference type="EMBL" id="CP003237">
    <property type="protein sequence ID" value="AFK56005.1"/>
    <property type="molecule type" value="Genomic_DNA"/>
</dbReference>
<keyword evidence="6" id="KW-0378">Hydrolase</keyword>
<dbReference type="Pfam" id="PF03167">
    <property type="entry name" value="UDG"/>
    <property type="match status" value="1"/>
</dbReference>
<accession>I3TTB7</accession>
<dbReference type="SMART" id="SM00987">
    <property type="entry name" value="UreE_C"/>
    <property type="match status" value="1"/>
</dbReference>
<dbReference type="AlphaFoldDB" id="I3TTB7"/>
<dbReference type="HOGENOM" id="CLU_044815_1_3_5"/>
<keyword evidence="11" id="KW-0614">Plasmid</keyword>
<protein>
    <recommendedName>
        <fullName evidence="2">Type-4 uracil-DNA glycosylase</fullName>
    </recommendedName>
</protein>
<evidence type="ECO:0000313" key="12">
    <source>
        <dbReference type="Proteomes" id="UP000005258"/>
    </source>
</evidence>
<gene>
    <name evidence="11" type="ordered locus">TMO_a0602</name>
</gene>
<evidence type="ECO:0000256" key="5">
    <source>
        <dbReference type="ARBA" id="ARBA00022763"/>
    </source>
</evidence>
<dbReference type="Gene3D" id="3.40.470.10">
    <property type="entry name" value="Uracil-DNA glycosylase-like domain"/>
    <property type="match status" value="1"/>
</dbReference>
<dbReference type="KEGG" id="tmo:TMO_a0602"/>
<evidence type="ECO:0000259" key="10">
    <source>
        <dbReference type="SMART" id="SM00986"/>
    </source>
</evidence>
<dbReference type="InterPro" id="IPR005122">
    <property type="entry name" value="Uracil-DNA_glycosylase-like"/>
</dbReference>
<dbReference type="PANTHER" id="PTHR33693">
    <property type="entry name" value="TYPE-5 URACIL-DNA GLYCOSYLASE"/>
    <property type="match status" value="1"/>
</dbReference>
<dbReference type="InterPro" id="IPR051536">
    <property type="entry name" value="UDG_Type-4/5"/>
</dbReference>
<evidence type="ECO:0000256" key="7">
    <source>
        <dbReference type="ARBA" id="ARBA00023004"/>
    </source>
</evidence>
<dbReference type="GO" id="GO:0046872">
    <property type="term" value="F:metal ion binding"/>
    <property type="evidence" value="ECO:0007669"/>
    <property type="project" value="UniProtKB-KW"/>
</dbReference>
<sequence>MPAPSLDGHPDGQTSIRSLDEARRQAEGCRRCDLWANATRTVFGEGPPSVEGATAEGATAEWTAAEWTAGGPRLMLVGEQPGDREDRAGHPFVGPAGAVLNRALAEAGIDRARVYLTNAVKHFKNEPRGKRRLHRRPDAGEIDRCRWWLELERRFVRPQVIVALGASAARALTGHAVTISRVRGRVLTLDATGVAPAARLLVTTHPSYILRQRDDDARRRILEAMITDLVLAARQK</sequence>
<evidence type="ECO:0000256" key="1">
    <source>
        <dbReference type="ARBA" id="ARBA00006521"/>
    </source>
</evidence>
<dbReference type="InterPro" id="IPR005273">
    <property type="entry name" value="Ura-DNA_glyco_family4"/>
</dbReference>